<protein>
    <submittedName>
        <fullName evidence="1">Uncharacterized protein</fullName>
    </submittedName>
</protein>
<name>A0ABR9ET98_PSEVC</name>
<reference evidence="1 2" key="1">
    <citation type="submission" date="2015-06" db="EMBL/GenBank/DDBJ databases">
        <title>Genome sequence of Pseudoalteromonas carrageenovora.</title>
        <authorList>
            <person name="Xie B.-B."/>
            <person name="Rong J.-C."/>
            <person name="Qin Q.-L."/>
            <person name="Zhang Y.-Z."/>
        </authorList>
    </citation>
    <scope>NUCLEOTIDE SEQUENCE [LARGE SCALE GENOMIC DNA]</scope>
    <source>
        <strain evidence="1 2">IAM 12662</strain>
    </source>
</reference>
<dbReference type="Proteomes" id="UP000615003">
    <property type="component" value="Unassembled WGS sequence"/>
</dbReference>
<sequence>MLRGFCTFFAHLTNIIQSISLPDIFNEQIQHACLKASYITFNFSKLGSL</sequence>
<evidence type="ECO:0000313" key="2">
    <source>
        <dbReference type="Proteomes" id="UP000615003"/>
    </source>
</evidence>
<dbReference type="EMBL" id="AQGW01000023">
    <property type="protein sequence ID" value="MBE0383766.1"/>
    <property type="molecule type" value="Genomic_DNA"/>
</dbReference>
<organism evidence="1 2">
    <name type="scientific">Pseudoalteromonas carrageenovora IAM 12662</name>
    <dbReference type="NCBI Taxonomy" id="1314868"/>
    <lineage>
        <taxon>Bacteria</taxon>
        <taxon>Pseudomonadati</taxon>
        <taxon>Pseudomonadota</taxon>
        <taxon>Gammaproteobacteria</taxon>
        <taxon>Alteromonadales</taxon>
        <taxon>Pseudoalteromonadaceae</taxon>
        <taxon>Pseudoalteromonas</taxon>
    </lineage>
</organism>
<proteinExistence type="predicted"/>
<comment type="caution">
    <text evidence="1">The sequence shown here is derived from an EMBL/GenBank/DDBJ whole genome shotgun (WGS) entry which is preliminary data.</text>
</comment>
<gene>
    <name evidence="1" type="ORF">PCARR_a2079</name>
</gene>
<accession>A0ABR9ET98</accession>
<keyword evidence="2" id="KW-1185">Reference proteome</keyword>
<evidence type="ECO:0000313" key="1">
    <source>
        <dbReference type="EMBL" id="MBE0383766.1"/>
    </source>
</evidence>